<dbReference type="RefSeq" id="XP_022286902.1">
    <property type="nucleotide sequence ID" value="XM_022431194.1"/>
</dbReference>
<evidence type="ECO:0000313" key="22">
    <source>
        <dbReference type="RefSeq" id="XP_022312149.1"/>
    </source>
</evidence>
<dbReference type="SUPFAM" id="SSF46689">
    <property type="entry name" value="Homeodomain-like"/>
    <property type="match status" value="1"/>
</dbReference>
<evidence type="ECO:0000313" key="26">
    <source>
        <dbReference type="RefSeq" id="XP_022312153.1"/>
    </source>
</evidence>
<evidence type="ECO:0000313" key="11">
    <source>
        <dbReference type="RefSeq" id="XP_022286889.1"/>
    </source>
</evidence>
<accession>A0A8B8A629</accession>
<dbReference type="Proteomes" id="UP000694844">
    <property type="component" value="Chromosome 1"/>
</dbReference>
<dbReference type="RefSeq" id="XP_022286889.1">
    <property type="nucleotide sequence ID" value="XM_022431181.1"/>
</dbReference>
<reference evidence="10" key="1">
    <citation type="submission" date="2024-06" db="UniProtKB">
        <authorList>
            <consortium name="RefSeq"/>
        </authorList>
    </citation>
    <scope>NUCLEOTIDE SEQUENCE [LARGE SCALE GENOMIC DNA]</scope>
    <source>
        <tissue evidence="11 13">Whole sample</tissue>
    </source>
</reference>
<keyword evidence="4 6" id="KW-0371">Homeobox</keyword>
<dbReference type="AlphaFoldDB" id="A0A8B8A629"/>
<evidence type="ECO:0000313" key="17">
    <source>
        <dbReference type="RefSeq" id="XP_022312144.1"/>
    </source>
</evidence>
<evidence type="ECO:0000313" key="19">
    <source>
        <dbReference type="RefSeq" id="XP_022312146.1"/>
    </source>
</evidence>
<feature type="region of interest" description="Disordered" evidence="8">
    <location>
        <begin position="153"/>
        <end position="180"/>
    </location>
</feature>
<evidence type="ECO:0000313" key="10">
    <source>
        <dbReference type="Proteomes" id="UP000694844"/>
    </source>
</evidence>
<evidence type="ECO:0000256" key="3">
    <source>
        <dbReference type="ARBA" id="ARBA00023125"/>
    </source>
</evidence>
<evidence type="ECO:0000259" key="9">
    <source>
        <dbReference type="PROSITE" id="PS50071"/>
    </source>
</evidence>
<evidence type="ECO:0000256" key="1">
    <source>
        <dbReference type="ARBA" id="ARBA00004123"/>
    </source>
</evidence>
<dbReference type="SMART" id="SM00389">
    <property type="entry name" value="HOX"/>
    <property type="match status" value="1"/>
</dbReference>
<dbReference type="KEGG" id="cvn:111099747"/>
<dbReference type="RefSeq" id="XP_022286898.1">
    <property type="nucleotide sequence ID" value="XM_022431190.1"/>
</dbReference>
<dbReference type="InterPro" id="IPR020479">
    <property type="entry name" value="HD_metazoa"/>
</dbReference>
<name>A0A8B8A629_CRAVI</name>
<evidence type="ECO:0000256" key="6">
    <source>
        <dbReference type="PROSITE-ProRule" id="PRU00108"/>
    </source>
</evidence>
<dbReference type="RefSeq" id="XP_022286909.1">
    <property type="nucleotide sequence ID" value="XM_022431201.1"/>
</dbReference>
<feature type="region of interest" description="Disordered" evidence="8">
    <location>
        <begin position="232"/>
        <end position="262"/>
    </location>
</feature>
<dbReference type="InterPro" id="IPR017970">
    <property type="entry name" value="Homeobox_CS"/>
</dbReference>
<evidence type="ECO:0000256" key="4">
    <source>
        <dbReference type="ARBA" id="ARBA00023155"/>
    </source>
</evidence>
<dbReference type="OrthoDB" id="6159439at2759"/>
<dbReference type="RefSeq" id="XP_022312145.1">
    <property type="nucleotide sequence ID" value="XM_022456437.1"/>
</dbReference>
<evidence type="ECO:0000313" key="14">
    <source>
        <dbReference type="RefSeq" id="XP_022286909.1"/>
    </source>
</evidence>
<comment type="similarity">
    <text evidence="2">Belongs to the Abd-B homeobox family.</text>
</comment>
<dbReference type="InterPro" id="IPR001356">
    <property type="entry name" value="HD"/>
</dbReference>
<keyword evidence="5 6" id="KW-0539">Nucleus</keyword>
<dbReference type="RefSeq" id="XP_022312147.1">
    <property type="nucleotide sequence ID" value="XM_022456439.1"/>
</dbReference>
<dbReference type="RefSeq" id="XP_022312152.1">
    <property type="nucleotide sequence ID" value="XM_022456444.1"/>
</dbReference>
<dbReference type="PROSITE" id="PS00027">
    <property type="entry name" value="HOMEOBOX_1"/>
    <property type="match status" value="1"/>
</dbReference>
<dbReference type="PROSITE" id="PS50071">
    <property type="entry name" value="HOMEOBOX_2"/>
    <property type="match status" value="1"/>
</dbReference>
<keyword evidence="3 6" id="KW-0238">DNA-binding</keyword>
<dbReference type="GeneID" id="111099747"/>
<dbReference type="GO" id="GO:0000981">
    <property type="term" value="F:DNA-binding transcription factor activity, RNA polymerase II-specific"/>
    <property type="evidence" value="ECO:0007669"/>
    <property type="project" value="InterPro"/>
</dbReference>
<dbReference type="RefSeq" id="XP_022312146.1">
    <property type="nucleotide sequence ID" value="XM_022456438.1"/>
</dbReference>
<evidence type="ECO:0000313" key="12">
    <source>
        <dbReference type="RefSeq" id="XP_022286898.1"/>
    </source>
</evidence>
<keyword evidence="10" id="KW-1185">Reference proteome</keyword>
<evidence type="ECO:0000313" key="25">
    <source>
        <dbReference type="RefSeq" id="XP_022312152.1"/>
    </source>
</evidence>
<dbReference type="InterPro" id="IPR046333">
    <property type="entry name" value="HXA10/ABDB-like"/>
</dbReference>
<dbReference type="RefSeq" id="XP_022312144.1">
    <property type="nucleotide sequence ID" value="XM_022456436.1"/>
</dbReference>
<evidence type="ECO:0000313" key="21">
    <source>
        <dbReference type="RefSeq" id="XP_022312148.1"/>
    </source>
</evidence>
<dbReference type="KEGG" id="cvn:111117352"/>
<evidence type="ECO:0000313" key="24">
    <source>
        <dbReference type="RefSeq" id="XP_022312151.1"/>
    </source>
</evidence>
<evidence type="ECO:0000313" key="16">
    <source>
        <dbReference type="RefSeq" id="XP_022286927.1"/>
    </source>
</evidence>
<dbReference type="CDD" id="cd00086">
    <property type="entry name" value="homeodomain"/>
    <property type="match status" value="1"/>
</dbReference>
<dbReference type="RefSeq" id="XP_022312148.1">
    <property type="nucleotide sequence ID" value="XM_022456440.1"/>
</dbReference>
<dbReference type="RefSeq" id="XP_022312153.1">
    <property type="nucleotide sequence ID" value="XM_022456445.1"/>
</dbReference>
<dbReference type="RefSeq" id="XP_022286927.1">
    <property type="nucleotide sequence ID" value="XM_022431219.1"/>
</dbReference>
<feature type="compositionally biased region" description="Basic and acidic residues" evidence="8">
    <location>
        <begin position="233"/>
        <end position="250"/>
    </location>
</feature>
<evidence type="ECO:0000313" key="15">
    <source>
        <dbReference type="RefSeq" id="XP_022286916.1"/>
    </source>
</evidence>
<dbReference type="Pfam" id="PF00046">
    <property type="entry name" value="Homeodomain"/>
    <property type="match status" value="1"/>
</dbReference>
<evidence type="ECO:0000313" key="23">
    <source>
        <dbReference type="RefSeq" id="XP_022312150.1"/>
    </source>
</evidence>
<dbReference type="GO" id="GO:0005634">
    <property type="term" value="C:nucleus"/>
    <property type="evidence" value="ECO:0007669"/>
    <property type="project" value="UniProtKB-SubCell"/>
</dbReference>
<dbReference type="InterPro" id="IPR009057">
    <property type="entry name" value="Homeodomain-like_sf"/>
</dbReference>
<feature type="DNA-binding region" description="Homeobox" evidence="6">
    <location>
        <begin position="174"/>
        <end position="233"/>
    </location>
</feature>
<dbReference type="GO" id="GO:0003677">
    <property type="term" value="F:DNA binding"/>
    <property type="evidence" value="ECO:0007669"/>
    <property type="project" value="UniProtKB-UniRule"/>
</dbReference>
<dbReference type="Proteomes" id="UP000694844">
    <property type="component" value="Chromosome 10"/>
</dbReference>
<comment type="subcellular location">
    <subcellularLocation>
        <location evidence="1 6 7">Nucleus</location>
    </subcellularLocation>
</comment>
<evidence type="ECO:0000313" key="13">
    <source>
        <dbReference type="RefSeq" id="XP_022286902.1"/>
    </source>
</evidence>
<feature type="region of interest" description="Disordered" evidence="8">
    <location>
        <begin position="27"/>
        <end position="47"/>
    </location>
</feature>
<gene>
    <name evidence="11 12 13 14 15 16" type="primary">LOC111099747</name>
    <name evidence="17 18 19 20 21 22 23 24 25 26" type="synonym">LOC111117352</name>
</gene>
<reference evidence="12 15" key="2">
    <citation type="submission" date="2025-04" db="UniProtKB">
        <authorList>
            <consortium name="RefSeq"/>
        </authorList>
    </citation>
    <scope>IDENTIFICATION</scope>
    <source>
        <tissue evidence="12 15">Whole sample</tissue>
    </source>
</reference>
<dbReference type="Gene3D" id="1.10.10.60">
    <property type="entry name" value="Homeodomain-like"/>
    <property type="match status" value="1"/>
</dbReference>
<organism evidence="10 15">
    <name type="scientific">Crassostrea virginica</name>
    <name type="common">Eastern oyster</name>
    <dbReference type="NCBI Taxonomy" id="6565"/>
    <lineage>
        <taxon>Eukaryota</taxon>
        <taxon>Metazoa</taxon>
        <taxon>Spiralia</taxon>
        <taxon>Lophotrochozoa</taxon>
        <taxon>Mollusca</taxon>
        <taxon>Bivalvia</taxon>
        <taxon>Autobranchia</taxon>
        <taxon>Pteriomorphia</taxon>
        <taxon>Ostreida</taxon>
        <taxon>Ostreoidea</taxon>
        <taxon>Ostreidae</taxon>
        <taxon>Crassostrea</taxon>
    </lineage>
</organism>
<dbReference type="PRINTS" id="PR00024">
    <property type="entry name" value="HOMEOBOX"/>
</dbReference>
<evidence type="ECO:0000313" key="18">
    <source>
        <dbReference type="RefSeq" id="XP_022312145.1"/>
    </source>
</evidence>
<protein>
    <submittedName>
        <fullName evidence="11 12">Homeobox protein abdominal-B-like</fullName>
    </submittedName>
</protein>
<evidence type="ECO:0000256" key="7">
    <source>
        <dbReference type="RuleBase" id="RU000682"/>
    </source>
</evidence>
<dbReference type="RefSeq" id="XP_022312150.1">
    <property type="nucleotide sequence ID" value="XM_022456442.1"/>
</dbReference>
<sequence>METAGNNILAHGALPFYQNGLTTSVSSILSSSPGAQDSISRTTSLGAQNGWPSYSTDSSIPPHNSCSMSSYGNLQLGPSFSAMNGKSPYNTFASAGADYLNCRQMQLNHMNLNAMPTMRNYPPLYSDMYPSAHSAGYTNGSFYPDIPPGLPTLPGRDIDCRSATSESSNQESKGRKKRKPYTRYQTMVLENEFLNSSYITRQKRWEISCKLQLSERQVKVWFQNRRMKRKKLNERAKARLRDGDESKDHLLQQAHHAGAVQA</sequence>
<evidence type="ECO:0000256" key="8">
    <source>
        <dbReference type="SAM" id="MobiDB-lite"/>
    </source>
</evidence>
<dbReference type="RefSeq" id="XP_022312149.1">
    <property type="nucleotide sequence ID" value="XM_022456441.1"/>
</dbReference>
<dbReference type="PANTHER" id="PTHR45874">
    <property type="entry name" value="HOMEOBOX PROTEIN ABDOMINAL-B"/>
    <property type="match status" value="1"/>
</dbReference>
<evidence type="ECO:0000256" key="2">
    <source>
        <dbReference type="ARBA" id="ARBA00006317"/>
    </source>
</evidence>
<feature type="compositionally biased region" description="Polar residues" evidence="8">
    <location>
        <begin position="162"/>
        <end position="171"/>
    </location>
</feature>
<dbReference type="RefSeq" id="XP_022312151.1">
    <property type="nucleotide sequence ID" value="XM_022456443.1"/>
</dbReference>
<evidence type="ECO:0000313" key="20">
    <source>
        <dbReference type="RefSeq" id="XP_022312147.1"/>
    </source>
</evidence>
<dbReference type="RefSeq" id="XP_022286916.1">
    <property type="nucleotide sequence ID" value="XM_022431208.1"/>
</dbReference>
<proteinExistence type="inferred from homology"/>
<feature type="domain" description="Homeobox" evidence="9">
    <location>
        <begin position="172"/>
        <end position="232"/>
    </location>
</feature>
<feature type="compositionally biased region" description="Polar residues" evidence="8">
    <location>
        <begin position="33"/>
        <end position="47"/>
    </location>
</feature>
<evidence type="ECO:0000256" key="5">
    <source>
        <dbReference type="ARBA" id="ARBA00023242"/>
    </source>
</evidence>